<dbReference type="InterPro" id="IPR036259">
    <property type="entry name" value="MFS_trans_sf"/>
</dbReference>
<feature type="transmembrane region" description="Helical" evidence="7">
    <location>
        <begin position="143"/>
        <end position="164"/>
    </location>
</feature>
<keyword evidence="6 7" id="KW-0472">Membrane</keyword>
<dbReference type="InterPro" id="IPR020846">
    <property type="entry name" value="MFS_dom"/>
</dbReference>
<reference evidence="9 10" key="1">
    <citation type="submission" date="2020-07" db="EMBL/GenBank/DDBJ databases">
        <title>Complete genome sequence of Mycolicibacterium litorale like strain isolated from cardiac implantable electronic device infection.</title>
        <authorList>
            <person name="Fukano H."/>
            <person name="Miyama H."/>
            <person name="Hoshino Y."/>
        </authorList>
    </citation>
    <scope>NUCLEOTIDE SEQUENCE [LARGE SCALE GENOMIC DNA]</scope>
    <source>
        <strain evidence="9 10">NIIDNTM18</strain>
    </source>
</reference>
<dbReference type="GO" id="GO:0022857">
    <property type="term" value="F:transmembrane transporter activity"/>
    <property type="evidence" value="ECO:0007669"/>
    <property type="project" value="InterPro"/>
</dbReference>
<dbReference type="Pfam" id="PF07690">
    <property type="entry name" value="MFS_1"/>
    <property type="match status" value="1"/>
</dbReference>
<feature type="transmembrane region" description="Helical" evidence="7">
    <location>
        <begin position="308"/>
        <end position="330"/>
    </location>
</feature>
<feature type="transmembrane region" description="Helical" evidence="7">
    <location>
        <begin position="410"/>
        <end position="428"/>
    </location>
</feature>
<evidence type="ECO:0000256" key="4">
    <source>
        <dbReference type="ARBA" id="ARBA00022692"/>
    </source>
</evidence>
<feature type="transmembrane region" description="Helical" evidence="7">
    <location>
        <begin position="440"/>
        <end position="461"/>
    </location>
</feature>
<feature type="transmembrane region" description="Helical" evidence="7">
    <location>
        <begin position="203"/>
        <end position="223"/>
    </location>
</feature>
<evidence type="ECO:0000259" key="8">
    <source>
        <dbReference type="PROSITE" id="PS50850"/>
    </source>
</evidence>
<dbReference type="Proteomes" id="UP000515734">
    <property type="component" value="Chromosome"/>
</dbReference>
<feature type="transmembrane region" description="Helical" evidence="7">
    <location>
        <begin position="367"/>
        <end position="389"/>
    </location>
</feature>
<comment type="subcellular location">
    <subcellularLocation>
        <location evidence="1">Cell membrane</location>
        <topology evidence="1">Multi-pass membrane protein</topology>
    </subcellularLocation>
</comment>
<feature type="transmembrane region" description="Helical" evidence="7">
    <location>
        <begin position="235"/>
        <end position="252"/>
    </location>
</feature>
<feature type="transmembrane region" description="Helical" evidence="7">
    <location>
        <begin position="111"/>
        <end position="131"/>
    </location>
</feature>
<keyword evidence="5 7" id="KW-1133">Transmembrane helix</keyword>
<organism evidence="9 10">
    <name type="scientific">Mycolicibacterium litorale</name>
    <dbReference type="NCBI Taxonomy" id="758802"/>
    <lineage>
        <taxon>Bacteria</taxon>
        <taxon>Bacillati</taxon>
        <taxon>Actinomycetota</taxon>
        <taxon>Actinomycetes</taxon>
        <taxon>Mycobacteriales</taxon>
        <taxon>Mycobacteriaceae</taxon>
        <taxon>Mycolicibacterium</taxon>
    </lineage>
</organism>
<dbReference type="AlphaFoldDB" id="A0A6S6NXN1"/>
<feature type="domain" description="Major facilitator superfamily (MFS) profile" evidence="8">
    <location>
        <begin position="16"/>
        <end position="467"/>
    </location>
</feature>
<accession>A0A6S6NXN1</accession>
<evidence type="ECO:0000256" key="7">
    <source>
        <dbReference type="SAM" id="Phobius"/>
    </source>
</evidence>
<evidence type="ECO:0000256" key="2">
    <source>
        <dbReference type="ARBA" id="ARBA00022448"/>
    </source>
</evidence>
<dbReference type="EMBL" id="AP023287">
    <property type="protein sequence ID" value="BCI51134.1"/>
    <property type="molecule type" value="Genomic_DNA"/>
</dbReference>
<evidence type="ECO:0000256" key="3">
    <source>
        <dbReference type="ARBA" id="ARBA00022475"/>
    </source>
</evidence>
<dbReference type="InterPro" id="IPR011701">
    <property type="entry name" value="MFS"/>
</dbReference>
<keyword evidence="3" id="KW-1003">Cell membrane</keyword>
<dbReference type="PANTHER" id="PTHR42718:SF46">
    <property type="entry name" value="BLR6921 PROTEIN"/>
    <property type="match status" value="1"/>
</dbReference>
<evidence type="ECO:0000313" key="9">
    <source>
        <dbReference type="EMBL" id="BCI51134.1"/>
    </source>
</evidence>
<evidence type="ECO:0000256" key="1">
    <source>
        <dbReference type="ARBA" id="ARBA00004651"/>
    </source>
</evidence>
<keyword evidence="2" id="KW-0813">Transport</keyword>
<feature type="transmembrane region" description="Helical" evidence="7">
    <location>
        <begin position="337"/>
        <end position="355"/>
    </location>
</feature>
<keyword evidence="4 7" id="KW-0812">Transmembrane</keyword>
<evidence type="ECO:0000256" key="6">
    <source>
        <dbReference type="ARBA" id="ARBA00023136"/>
    </source>
</evidence>
<feature type="transmembrane region" description="Helical" evidence="7">
    <location>
        <begin position="51"/>
        <end position="70"/>
    </location>
</feature>
<dbReference type="SUPFAM" id="SSF103473">
    <property type="entry name" value="MFS general substrate transporter"/>
    <property type="match status" value="1"/>
</dbReference>
<dbReference type="Gene3D" id="1.20.1720.10">
    <property type="entry name" value="Multidrug resistance protein D"/>
    <property type="match status" value="1"/>
</dbReference>
<feature type="transmembrane region" description="Helical" evidence="7">
    <location>
        <begin position="14"/>
        <end position="39"/>
    </location>
</feature>
<evidence type="ECO:0000256" key="5">
    <source>
        <dbReference type="ARBA" id="ARBA00022989"/>
    </source>
</evidence>
<feature type="transmembrane region" description="Helical" evidence="7">
    <location>
        <begin position="273"/>
        <end position="296"/>
    </location>
</feature>
<dbReference type="PANTHER" id="PTHR42718">
    <property type="entry name" value="MAJOR FACILITATOR SUPERFAMILY MULTIDRUG TRANSPORTER MFSC"/>
    <property type="match status" value="1"/>
</dbReference>
<dbReference type="RefSeq" id="WP_185294141.1">
    <property type="nucleotide sequence ID" value="NZ_AP023287.1"/>
</dbReference>
<dbReference type="Gene3D" id="1.20.1250.20">
    <property type="entry name" value="MFS general substrate transporter like domains"/>
    <property type="match status" value="1"/>
</dbReference>
<sequence>MSSTTQVPPSNRRWWALGLIAAAQFMVIMDTSIIGVALPQIQADLSLTQENLSWVFNAYVIALGGLLLLGGRLSDLFGARRVFGFGWVILLVGSAVAGAAGTVGIELTGRAVQGVGAALIAPAALTLLMMLFGTSPKELTKALALYGAAAPAGGTAGVFLGGVITQYLSWPWVFFINIPVALIALAATPALMPAGGAGGRGSVDIFGALTVTGGLATVVYGVVRAPQVGWDAAGTWMALGIGAAMLGVFFIIQASRREPLMRLSILRTPNLSAANLAQMLLGGAWIPMWFFLNLYLQQVLGYSAFPSGAALVPMTMLIMIGMIMLAPALINRFGPKVLIVTGLAILAAGMGWLSLITPNGSYAVDVLPASLVAALGMSLAFIPSLGTAISSARPEEGGLASGIVNTSYQVGSALGLAAMTAVAAAHGADQLGNVAALTDGFSAAFLGAAVIALAGALLAAITLRRNPSTAEAPRRTTTSDTTT</sequence>
<feature type="transmembrane region" description="Helical" evidence="7">
    <location>
        <begin position="170"/>
        <end position="191"/>
    </location>
</feature>
<gene>
    <name evidence="9" type="ORF">NIIDNTM18_04120</name>
</gene>
<proteinExistence type="predicted"/>
<evidence type="ECO:0000313" key="10">
    <source>
        <dbReference type="Proteomes" id="UP000515734"/>
    </source>
</evidence>
<protein>
    <submittedName>
        <fullName evidence="9">MFS transporter</fullName>
    </submittedName>
</protein>
<dbReference type="PROSITE" id="PS50850">
    <property type="entry name" value="MFS"/>
    <property type="match status" value="1"/>
</dbReference>
<dbReference type="GO" id="GO:0005886">
    <property type="term" value="C:plasma membrane"/>
    <property type="evidence" value="ECO:0007669"/>
    <property type="project" value="UniProtKB-SubCell"/>
</dbReference>
<feature type="transmembrane region" description="Helical" evidence="7">
    <location>
        <begin position="82"/>
        <end position="105"/>
    </location>
</feature>
<name>A0A6S6NXN1_9MYCO</name>